<reference evidence="2 3" key="1">
    <citation type="submission" date="2019-04" db="EMBL/GenBank/DDBJ databases">
        <title>Streptomyces oryziradicis sp. nov., a novel actinomycete isolated from rhizosphere soil of rice (Oryza sativa L.).</title>
        <authorList>
            <person name="Li C."/>
        </authorList>
    </citation>
    <scope>NUCLEOTIDE SEQUENCE [LARGE SCALE GENOMIC DNA]</scope>
    <source>
        <strain evidence="2 3">NEAU-C40</strain>
    </source>
</reference>
<protein>
    <submittedName>
        <fullName evidence="2">WD40 repeat domain-containing protein</fullName>
    </submittedName>
</protein>
<dbReference type="RefSeq" id="WP_136729285.1">
    <property type="nucleotide sequence ID" value="NZ_SUMC01000078.1"/>
</dbReference>
<dbReference type="Gene3D" id="2.130.10.10">
    <property type="entry name" value="YVTN repeat-like/Quinoprotein amine dehydrogenase"/>
    <property type="match status" value="2"/>
</dbReference>
<sequence>MRLKQVSLTAAISVLAGLTTATVCLSSANAWADSTAALPLSHYSHMLVDPIHQHIFFSSGAGNSTVLVTDFNGTAVATIDNEPGATGLTLSPDGSAVYAALYNGDAISSIDTTSLTEAHRYSTGAGSNPRSVAYASGKVWFGYGGSAQGNIGSIDTSTDPAAVTLNTVGGSSWYSAPLLAADPTAPGVLLAADQDTSPPYLERYDVSSGSPVSGVRRRLESSSNVSDMQITPDGSDVVLATGAPYYHQVFKLSDLSENGTYSSTAYPNSVAIAPDGTVAAGSYASYDKDIYIYGAHTSTPINTYDFGNATLATAGLAWDPDGSKLFAVTTDVYGANPTLHVLSNPAAAASTLTLTGPTTGVPSRQLTLNGALASAAAVPAGQHVQVSRVDPVNPSGIALPDAVTDTNGAFTVTDTPTTAGETSYRVSYAGDSKHLAATASYTVKVAKLATAMTLTAPATSGRTAALTVTGTLNSGPYPSGQTVQITKKDLAHTSGYSLGAATVGTDGSFTVHDTPQIGGANTYTVSYPGDDAHQAATASATVQVSRTATPLSLTTNASSYAYGATATVTSHLGTTYNGRTVSIYAQPYGGKKALIKTGTVDSRGNLVASYKLTRNTTFTASFAGDYRYAPATATRTAYDHVKVTESLSGYYTSTYYGSTLYRVYHHTAAEQVNAAVTPNKAGQCLMFRVQQYYSSAWHTRTTSPCYALSSTSTGAAKLTLSNAINGKFRMAAEYVHSSKDNTNLSTWGSWQYFTVKQ</sequence>
<evidence type="ECO:0000313" key="2">
    <source>
        <dbReference type="EMBL" id="TKA00874.1"/>
    </source>
</evidence>
<dbReference type="InterPro" id="IPR011044">
    <property type="entry name" value="Quino_amine_DH_bsu"/>
</dbReference>
<dbReference type="AlphaFoldDB" id="A0A4U0RX16"/>
<dbReference type="SUPFAM" id="SSF50974">
    <property type="entry name" value="Nitrous oxide reductase, N-terminal domain"/>
    <property type="match status" value="1"/>
</dbReference>
<feature type="signal peptide" evidence="1">
    <location>
        <begin position="1"/>
        <end position="32"/>
    </location>
</feature>
<dbReference type="InterPro" id="IPR011045">
    <property type="entry name" value="N2O_reductase_N"/>
</dbReference>
<dbReference type="SUPFAM" id="SSF50969">
    <property type="entry name" value="YVTN repeat-like/Quinoprotein amine dehydrogenase"/>
    <property type="match status" value="1"/>
</dbReference>
<dbReference type="InterPro" id="IPR015943">
    <property type="entry name" value="WD40/YVTN_repeat-like_dom_sf"/>
</dbReference>
<evidence type="ECO:0000256" key="1">
    <source>
        <dbReference type="SAM" id="SignalP"/>
    </source>
</evidence>
<comment type="caution">
    <text evidence="2">The sequence shown here is derived from an EMBL/GenBank/DDBJ whole genome shotgun (WGS) entry which is preliminary data.</text>
</comment>
<name>A0A4U0RX16_9ACTN</name>
<feature type="chain" id="PRO_5021015610" evidence="1">
    <location>
        <begin position="33"/>
        <end position="757"/>
    </location>
</feature>
<evidence type="ECO:0000313" key="3">
    <source>
        <dbReference type="Proteomes" id="UP000305778"/>
    </source>
</evidence>
<accession>A0A4U0RX16</accession>
<keyword evidence="3" id="KW-1185">Reference proteome</keyword>
<dbReference type="Proteomes" id="UP000305778">
    <property type="component" value="Unassembled WGS sequence"/>
</dbReference>
<keyword evidence="1" id="KW-0732">Signal</keyword>
<proteinExistence type="predicted"/>
<organism evidence="2 3">
    <name type="scientific">Actinacidiphila oryziradicis</name>
    <dbReference type="NCBI Taxonomy" id="2571141"/>
    <lineage>
        <taxon>Bacteria</taxon>
        <taxon>Bacillati</taxon>
        <taxon>Actinomycetota</taxon>
        <taxon>Actinomycetes</taxon>
        <taxon>Kitasatosporales</taxon>
        <taxon>Streptomycetaceae</taxon>
        <taxon>Actinacidiphila</taxon>
    </lineage>
</organism>
<dbReference type="OrthoDB" id="4332189at2"/>
<gene>
    <name evidence="2" type="ORF">FCI23_41610</name>
</gene>
<dbReference type="EMBL" id="SUMC01000078">
    <property type="protein sequence ID" value="TKA00874.1"/>
    <property type="molecule type" value="Genomic_DNA"/>
</dbReference>